<protein>
    <submittedName>
        <fullName evidence="2">Uncharacterized protein</fullName>
    </submittedName>
</protein>
<comment type="caution">
    <text evidence="2">The sequence shown here is derived from an EMBL/GenBank/DDBJ whole genome shotgun (WGS) entry which is preliminary data.</text>
</comment>
<gene>
    <name evidence="2" type="ORF">HW115_00190</name>
</gene>
<accession>A0A851GAL6</accession>
<feature type="compositionally biased region" description="Basic and acidic residues" evidence="1">
    <location>
        <begin position="1"/>
        <end position="12"/>
    </location>
</feature>
<organism evidence="2 3">
    <name type="scientific">Oceaniferula marina</name>
    <dbReference type="NCBI Taxonomy" id="2748318"/>
    <lineage>
        <taxon>Bacteria</taxon>
        <taxon>Pseudomonadati</taxon>
        <taxon>Verrucomicrobiota</taxon>
        <taxon>Verrucomicrobiia</taxon>
        <taxon>Verrucomicrobiales</taxon>
        <taxon>Verrucomicrobiaceae</taxon>
        <taxon>Oceaniferula</taxon>
    </lineage>
</organism>
<keyword evidence="3" id="KW-1185">Reference proteome</keyword>
<dbReference type="AlphaFoldDB" id="A0A851GAL6"/>
<reference evidence="2 3" key="1">
    <citation type="submission" date="2020-07" db="EMBL/GenBank/DDBJ databases">
        <title>Roseicoccus Jingziensis gen. nov., sp. nov., isolated from coastal seawater.</title>
        <authorList>
            <person name="Feng X."/>
        </authorList>
    </citation>
    <scope>NUCLEOTIDE SEQUENCE [LARGE SCALE GENOMIC DNA]</scope>
    <source>
        <strain evidence="2 3">N1E253</strain>
    </source>
</reference>
<name>A0A851GAL6_9BACT</name>
<evidence type="ECO:0000313" key="3">
    <source>
        <dbReference type="Proteomes" id="UP000557872"/>
    </source>
</evidence>
<feature type="region of interest" description="Disordered" evidence="1">
    <location>
        <begin position="1"/>
        <end position="24"/>
    </location>
</feature>
<dbReference type="RefSeq" id="WP_178930562.1">
    <property type="nucleotide sequence ID" value="NZ_JACBAZ010000001.1"/>
</dbReference>
<sequence>MEAPKNIEEKLSRLMPPALSDGAQQRLEETLDDLASSHGEDPDARQVTQSRAPILGKVWKVAALLTLLAVPAVVIHHQDEMFQDDASLASISDEIQVPDMVLLKSVKLIDGRENDGLIVPDDGSSPHYRYRYRVIDEEQVQDPETGTVITLRQPSQEVVTIPVTEF</sequence>
<dbReference type="EMBL" id="JACBAZ010000001">
    <property type="protein sequence ID" value="NWK54012.1"/>
    <property type="molecule type" value="Genomic_DNA"/>
</dbReference>
<evidence type="ECO:0000313" key="2">
    <source>
        <dbReference type="EMBL" id="NWK54012.1"/>
    </source>
</evidence>
<proteinExistence type="predicted"/>
<evidence type="ECO:0000256" key="1">
    <source>
        <dbReference type="SAM" id="MobiDB-lite"/>
    </source>
</evidence>
<dbReference type="Proteomes" id="UP000557872">
    <property type="component" value="Unassembled WGS sequence"/>
</dbReference>